<dbReference type="InterPro" id="IPR041588">
    <property type="entry name" value="Integrase_H2C2"/>
</dbReference>
<dbReference type="Proteomes" id="UP000265515">
    <property type="component" value="Unassembled WGS sequence"/>
</dbReference>
<accession>A0A388LX77</accession>
<evidence type="ECO:0000313" key="5">
    <source>
        <dbReference type="Proteomes" id="UP000265515"/>
    </source>
</evidence>
<dbReference type="PANTHER" id="PTHR37984:SF5">
    <property type="entry name" value="PROTEIN NYNRIN-LIKE"/>
    <property type="match status" value="1"/>
</dbReference>
<evidence type="ECO:0000259" key="3">
    <source>
        <dbReference type="PROSITE" id="PS50994"/>
    </source>
</evidence>
<name>A0A388LX77_CHABU</name>
<dbReference type="InterPro" id="IPR001584">
    <property type="entry name" value="Integrase_cat-core"/>
</dbReference>
<dbReference type="OrthoDB" id="3235313at2759"/>
<dbReference type="InterPro" id="IPR012337">
    <property type="entry name" value="RNaseH-like_sf"/>
</dbReference>
<dbReference type="GO" id="GO:0003676">
    <property type="term" value="F:nucleic acid binding"/>
    <property type="evidence" value="ECO:0007669"/>
    <property type="project" value="InterPro"/>
</dbReference>
<dbReference type="Gramene" id="GBG86863">
    <property type="protein sequence ID" value="GBG86863"/>
    <property type="gene ID" value="CBR_g42146"/>
</dbReference>
<feature type="region of interest" description="Disordered" evidence="2">
    <location>
        <begin position="909"/>
        <end position="929"/>
    </location>
</feature>
<dbReference type="Gene3D" id="1.10.340.70">
    <property type="match status" value="2"/>
</dbReference>
<dbReference type="Pfam" id="PF17921">
    <property type="entry name" value="Integrase_H2C2"/>
    <property type="match status" value="2"/>
</dbReference>
<dbReference type="PROSITE" id="PS50994">
    <property type="entry name" value="INTEGRASE"/>
    <property type="match status" value="1"/>
</dbReference>
<gene>
    <name evidence="4" type="ORF">CBR_g42146</name>
</gene>
<comment type="caution">
    <text evidence="4">The sequence shown here is derived from an EMBL/GenBank/DDBJ whole genome shotgun (WGS) entry which is preliminary data.</text>
</comment>
<dbReference type="SUPFAM" id="SSF53098">
    <property type="entry name" value="Ribonuclease H-like"/>
    <property type="match status" value="1"/>
</dbReference>
<dbReference type="InterPro" id="IPR050951">
    <property type="entry name" value="Retrovirus_Pol_polyprotein"/>
</dbReference>
<feature type="coiled-coil region" evidence="1">
    <location>
        <begin position="705"/>
        <end position="732"/>
    </location>
</feature>
<keyword evidence="5" id="KW-1185">Reference proteome</keyword>
<proteinExistence type="predicted"/>
<keyword evidence="1" id="KW-0175">Coiled coil</keyword>
<sequence length="1383" mass="159126">MPDADEIERGPAATPADFVKTVEKKKLARLQVPKIDIFLFEGERVSKWLELLEQVTAEVPEEDKFKFLPRFIWGETRPEVMKVVAGAGGDWAKFKAEMQRRFKLGDGLLTKTDLEMLQRDEFSTVGAFATTFEKMAKKVPGFVLRVDSTALVGSFKNLALSDPTIARWLTYIWMFDFELERIPGNKNRANGLSRVDWDKSNKGVIEDTPPADGFLDKEEDVKLHINSWSLAIGNYVTPGRPIWLAPPGHVPRPNIVLKPYVEEDSWGMSGVEWMMELALADKYQLRENLVTLETGPQQVEKHERLAGGMYLLANSLLQEEVARIEGGRQDREENVIHEGEDDDFEECEIREVFREEEFDGVYLELGMLLSCETRERDASERVLKMRSNFLVRDDHLFMRSKGKNPRRVVCGINRQIDVMVALHDGTAGGHKITNATYLKIHELYYWDGMGHMIDKYCKSCIPCQERSSLRPREPLHPRYIREVGAIIYLDLLAMPLGIRGFNYIFDARDNLSGFVDGKAIRTKTRESTNYAPATLWYDRHVMFPVESFLKTWRRQDLETTLSFEDLLDLRARQIGAIEDKVQKAASRVTDNRTKDKFRWDQLARVRKEPLKVGDAVLLYDSFLEKKWSRKLDKRWLGPYRITRCSEHGAYQIEEMNGTAWKDWVSGSRLKKFVARDEEGFAAAKASDEKMGKRLTRVAWASHEQRMDWQKEIDDLKKKGKRQDKEVEVMKAEVEKAWSGNEAIRQVNETLNKVNDTLRTYLQVQQNTFQAKEAKWEKRIEDLEAKCAQQAPITVVDWTEVQGFGIRRQPAEEAFNCQKVEERANQQKGEEIPLLDKEMMRPEEIPTRMEAEVDEFEWQMPFILAFEQIQRRGDTTQQAESTQDEGVPMITQEEVTRVQEASEAVRQAMPEGENLEECQESTIPQGNKNRADELGRVDWDKNNQGVIEDTPPVDGFLDNAEDVTLHINSWSLAVGRSLMVENGALQVSEHEKVICGMYLLANALLQEEAVGNTVQRQDLEEGDNVIHEREDNDFEEGEIKEAFRAEEYEGVYLELGMLLSCEMRERDVCAKVLKTRLSFLVRDGHLFMRSKGRDPRRVVCGVVRQIDIMAALHDGTAGGHRGSDTTYLKIHELYYWDGMGQMIDDYCKSCVPCQERSALRPREPLHPRYVREVGAVVHLDLLAMPLGIGSYNLIFDARDNLSGFVDGRAIRTKTGETLARCIEEYYLHYPFVSRFVMNRGSGFTCAEVKTLLKNYGVIVEYTTAAHPQANAPMERGHDTITNLLAKWTDGKPNQWPDFLSIAFFVDNITVRRSTGYAPTTLWYGRHATFLIESFLKTWRRQDLETDLTFEELRDLRARQIGAIEDRIEEAASRTADSRTKNKFR</sequence>
<dbReference type="EMBL" id="BFEA01000583">
    <property type="protein sequence ID" value="GBG86863.1"/>
    <property type="molecule type" value="Genomic_DNA"/>
</dbReference>
<dbReference type="PANTHER" id="PTHR37984">
    <property type="entry name" value="PROTEIN CBG26694"/>
    <property type="match status" value="1"/>
</dbReference>
<dbReference type="GO" id="GO:0015074">
    <property type="term" value="P:DNA integration"/>
    <property type="evidence" value="ECO:0007669"/>
    <property type="project" value="InterPro"/>
</dbReference>
<dbReference type="InterPro" id="IPR036397">
    <property type="entry name" value="RNaseH_sf"/>
</dbReference>
<evidence type="ECO:0000256" key="2">
    <source>
        <dbReference type="SAM" id="MobiDB-lite"/>
    </source>
</evidence>
<organism evidence="4 5">
    <name type="scientific">Chara braunii</name>
    <name type="common">Braun's stonewort</name>
    <dbReference type="NCBI Taxonomy" id="69332"/>
    <lineage>
        <taxon>Eukaryota</taxon>
        <taxon>Viridiplantae</taxon>
        <taxon>Streptophyta</taxon>
        <taxon>Charophyceae</taxon>
        <taxon>Charales</taxon>
        <taxon>Characeae</taxon>
        <taxon>Chara</taxon>
    </lineage>
</organism>
<dbReference type="Gene3D" id="3.30.420.10">
    <property type="entry name" value="Ribonuclease H-like superfamily/Ribonuclease H"/>
    <property type="match status" value="1"/>
</dbReference>
<evidence type="ECO:0000313" key="4">
    <source>
        <dbReference type="EMBL" id="GBG86863.1"/>
    </source>
</evidence>
<protein>
    <recommendedName>
        <fullName evidence="3">Integrase catalytic domain-containing protein</fullName>
    </recommendedName>
</protein>
<reference evidence="4 5" key="1">
    <citation type="journal article" date="2018" name="Cell">
        <title>The Chara Genome: Secondary Complexity and Implications for Plant Terrestrialization.</title>
        <authorList>
            <person name="Nishiyama T."/>
            <person name="Sakayama H."/>
            <person name="Vries J.D."/>
            <person name="Buschmann H."/>
            <person name="Saint-Marcoux D."/>
            <person name="Ullrich K.K."/>
            <person name="Haas F.B."/>
            <person name="Vanderstraeten L."/>
            <person name="Becker D."/>
            <person name="Lang D."/>
            <person name="Vosolsobe S."/>
            <person name="Rombauts S."/>
            <person name="Wilhelmsson P.K.I."/>
            <person name="Janitza P."/>
            <person name="Kern R."/>
            <person name="Heyl A."/>
            <person name="Rumpler F."/>
            <person name="Villalobos L.I.A.C."/>
            <person name="Clay J.M."/>
            <person name="Skokan R."/>
            <person name="Toyoda A."/>
            <person name="Suzuki Y."/>
            <person name="Kagoshima H."/>
            <person name="Schijlen E."/>
            <person name="Tajeshwar N."/>
            <person name="Catarino B."/>
            <person name="Hetherington A.J."/>
            <person name="Saltykova A."/>
            <person name="Bonnot C."/>
            <person name="Breuninger H."/>
            <person name="Symeonidi A."/>
            <person name="Radhakrishnan G.V."/>
            <person name="Van Nieuwerburgh F."/>
            <person name="Deforce D."/>
            <person name="Chang C."/>
            <person name="Karol K.G."/>
            <person name="Hedrich R."/>
            <person name="Ulvskov P."/>
            <person name="Glockner G."/>
            <person name="Delwiche C.F."/>
            <person name="Petrasek J."/>
            <person name="Van de Peer Y."/>
            <person name="Friml J."/>
            <person name="Beilby M."/>
            <person name="Dolan L."/>
            <person name="Kohara Y."/>
            <person name="Sugano S."/>
            <person name="Fujiyama A."/>
            <person name="Delaux P.-M."/>
            <person name="Quint M."/>
            <person name="TheiBen G."/>
            <person name="Hagemann M."/>
            <person name="Harholt J."/>
            <person name="Dunand C."/>
            <person name="Zachgo S."/>
            <person name="Langdale J."/>
            <person name="Maumus F."/>
            <person name="Straeten D.V.D."/>
            <person name="Gould S.B."/>
            <person name="Rensing S.A."/>
        </authorList>
    </citation>
    <scope>NUCLEOTIDE SEQUENCE [LARGE SCALE GENOMIC DNA]</scope>
    <source>
        <strain evidence="4 5">S276</strain>
    </source>
</reference>
<feature type="domain" description="Integrase catalytic" evidence="3">
    <location>
        <begin position="1162"/>
        <end position="1325"/>
    </location>
</feature>
<evidence type="ECO:0000256" key="1">
    <source>
        <dbReference type="SAM" id="Coils"/>
    </source>
</evidence>